<gene>
    <name evidence="3" type="primary">yceM</name>
    <name evidence="3" type="ORF">FLB_23590</name>
</gene>
<dbReference type="OrthoDB" id="9815825at2"/>
<evidence type="ECO:0000313" key="4">
    <source>
        <dbReference type="Proteomes" id="UP000093807"/>
    </source>
</evidence>
<dbReference type="InterPro" id="IPR000683">
    <property type="entry name" value="Gfo/Idh/MocA-like_OxRdtase_N"/>
</dbReference>
<evidence type="ECO:0000259" key="1">
    <source>
        <dbReference type="Pfam" id="PF01408"/>
    </source>
</evidence>
<sequence length="307" mass="35597">MNILIIGLGSIGRKHINAIKSLNNHSSIYALRSNSNGENEPGVENIYDLNESIVNFDFAIIANPTHLHYEFIEKLTHKNISLIIEKPALSSLKDVNRLVDLIEKKQVTTYVACNLRFHPCILFLKNKLKTEKLRINELNVYCGSYLPDWRPGKDFRKIYSANSSMGGGVHLDLFHELDYTTWLFGLPNKSQSLFRNVSSLEIDAVDYANYILHYDNFTAHITLNYYRRKPKREIEIVFDNEIWTVDLIKNVIKNDSDEYLFEAPDFNIMDSYVSQIEYFTSCLKKNEMPMNSFKDSMANLKICLDNE</sequence>
<protein>
    <submittedName>
        <fullName evidence="3">Putative oxidoreductase YceM</fullName>
        <ecNumber evidence="3">1.-.-.-</ecNumber>
    </submittedName>
</protein>
<dbReference type="AlphaFoldDB" id="A0A199XN05"/>
<dbReference type="InterPro" id="IPR051450">
    <property type="entry name" value="Gfo/Idh/MocA_Oxidoreductases"/>
</dbReference>
<dbReference type="Gene3D" id="3.40.50.720">
    <property type="entry name" value="NAD(P)-binding Rossmann-like Domain"/>
    <property type="match status" value="1"/>
</dbReference>
<reference evidence="3 4" key="1">
    <citation type="submission" date="2016-06" db="EMBL/GenBank/DDBJ databases">
        <title>Draft genome sequence of Flavobacterium succinicans strain DD5b.</title>
        <authorList>
            <person name="Poehlein A."/>
            <person name="Daniel R."/>
            <person name="Simeonova D.D."/>
        </authorList>
    </citation>
    <scope>NUCLEOTIDE SEQUENCE [LARGE SCALE GENOMIC DNA]</scope>
    <source>
        <strain evidence="3 4">DD5b</strain>
    </source>
</reference>
<accession>A0A199XN05</accession>
<dbReference type="Pfam" id="PF01408">
    <property type="entry name" value="GFO_IDH_MocA"/>
    <property type="match status" value="1"/>
</dbReference>
<evidence type="ECO:0000313" key="3">
    <source>
        <dbReference type="EMBL" id="OAZ03113.1"/>
    </source>
</evidence>
<keyword evidence="4" id="KW-1185">Reference proteome</keyword>
<dbReference type="GO" id="GO:0016491">
    <property type="term" value="F:oxidoreductase activity"/>
    <property type="evidence" value="ECO:0007669"/>
    <property type="project" value="UniProtKB-KW"/>
</dbReference>
<organism evidence="3 4">
    <name type="scientific">Flavobacterium succinicans</name>
    <dbReference type="NCBI Taxonomy" id="29536"/>
    <lineage>
        <taxon>Bacteria</taxon>
        <taxon>Pseudomonadati</taxon>
        <taxon>Bacteroidota</taxon>
        <taxon>Flavobacteriia</taxon>
        <taxon>Flavobacteriales</taxon>
        <taxon>Flavobacteriaceae</taxon>
        <taxon>Flavobacterium</taxon>
    </lineage>
</organism>
<dbReference type="InterPro" id="IPR055170">
    <property type="entry name" value="GFO_IDH_MocA-like_dom"/>
</dbReference>
<proteinExistence type="predicted"/>
<dbReference type="Pfam" id="PF22725">
    <property type="entry name" value="GFO_IDH_MocA_C3"/>
    <property type="match status" value="1"/>
</dbReference>
<comment type="caution">
    <text evidence="3">The sequence shown here is derived from an EMBL/GenBank/DDBJ whole genome shotgun (WGS) entry which is preliminary data.</text>
</comment>
<feature type="domain" description="Gfo/Idh/MocA-like oxidoreductase N-terminal" evidence="1">
    <location>
        <begin position="1"/>
        <end position="111"/>
    </location>
</feature>
<dbReference type="SUPFAM" id="SSF55347">
    <property type="entry name" value="Glyceraldehyde-3-phosphate dehydrogenase-like, C-terminal domain"/>
    <property type="match status" value="1"/>
</dbReference>
<dbReference type="PATRIC" id="fig|29536.5.peg.2458"/>
<dbReference type="Proteomes" id="UP000093807">
    <property type="component" value="Unassembled WGS sequence"/>
</dbReference>
<dbReference type="SUPFAM" id="SSF51735">
    <property type="entry name" value="NAD(P)-binding Rossmann-fold domains"/>
    <property type="match status" value="1"/>
</dbReference>
<name>A0A199XN05_9FLAO</name>
<feature type="domain" description="GFO/IDH/MocA-like oxidoreductase" evidence="2">
    <location>
        <begin position="149"/>
        <end position="239"/>
    </location>
</feature>
<dbReference type="EMBL" id="JMTM01000065">
    <property type="protein sequence ID" value="OAZ03113.1"/>
    <property type="molecule type" value="Genomic_DNA"/>
</dbReference>
<dbReference type="InterPro" id="IPR036291">
    <property type="entry name" value="NAD(P)-bd_dom_sf"/>
</dbReference>
<dbReference type="Gene3D" id="3.30.360.10">
    <property type="entry name" value="Dihydrodipicolinate Reductase, domain 2"/>
    <property type="match status" value="1"/>
</dbReference>
<dbReference type="EC" id="1.-.-.-" evidence="3"/>
<evidence type="ECO:0000259" key="2">
    <source>
        <dbReference type="Pfam" id="PF22725"/>
    </source>
</evidence>
<keyword evidence="3" id="KW-0560">Oxidoreductase</keyword>
<dbReference type="GO" id="GO:0000166">
    <property type="term" value="F:nucleotide binding"/>
    <property type="evidence" value="ECO:0007669"/>
    <property type="project" value="InterPro"/>
</dbReference>
<dbReference type="PANTHER" id="PTHR43377">
    <property type="entry name" value="BILIVERDIN REDUCTASE A"/>
    <property type="match status" value="1"/>
</dbReference>
<dbReference type="PANTHER" id="PTHR43377:SF1">
    <property type="entry name" value="BILIVERDIN REDUCTASE A"/>
    <property type="match status" value="1"/>
</dbReference>
<dbReference type="RefSeq" id="WP_064716139.1">
    <property type="nucleotide sequence ID" value="NZ_JMTM01000065.1"/>
</dbReference>